<dbReference type="Pfam" id="PF08031">
    <property type="entry name" value="BBE"/>
    <property type="match status" value="1"/>
</dbReference>
<evidence type="ECO:0000313" key="8">
    <source>
        <dbReference type="Proteomes" id="UP001595816"/>
    </source>
</evidence>
<dbReference type="InterPro" id="IPR016167">
    <property type="entry name" value="FAD-bd_PCMH_sub1"/>
</dbReference>
<organism evidence="7 8">
    <name type="scientific">Hamadaea flava</name>
    <dbReference type="NCBI Taxonomy" id="1742688"/>
    <lineage>
        <taxon>Bacteria</taxon>
        <taxon>Bacillati</taxon>
        <taxon>Actinomycetota</taxon>
        <taxon>Actinomycetes</taxon>
        <taxon>Micromonosporales</taxon>
        <taxon>Micromonosporaceae</taxon>
        <taxon>Hamadaea</taxon>
    </lineage>
</organism>
<protein>
    <submittedName>
        <fullName evidence="7">FAD-binding oxidoreductase</fullName>
    </submittedName>
</protein>
<dbReference type="Gene3D" id="3.40.462.20">
    <property type="match status" value="1"/>
</dbReference>
<evidence type="ECO:0000256" key="3">
    <source>
        <dbReference type="ARBA" id="ARBA00022630"/>
    </source>
</evidence>
<dbReference type="PANTHER" id="PTHR42973">
    <property type="entry name" value="BINDING OXIDOREDUCTASE, PUTATIVE (AFU_ORTHOLOGUE AFUA_1G17690)-RELATED"/>
    <property type="match status" value="1"/>
</dbReference>
<evidence type="ECO:0000256" key="4">
    <source>
        <dbReference type="ARBA" id="ARBA00022827"/>
    </source>
</evidence>
<dbReference type="Gene3D" id="3.30.43.10">
    <property type="entry name" value="Uridine Diphospho-n-acetylenolpyruvylglucosamine Reductase, domain 2"/>
    <property type="match status" value="1"/>
</dbReference>
<evidence type="ECO:0000313" key="7">
    <source>
        <dbReference type="EMBL" id="MFC4134694.1"/>
    </source>
</evidence>
<dbReference type="InterPro" id="IPR036318">
    <property type="entry name" value="FAD-bd_PCMH-like_sf"/>
</dbReference>
<name>A0ABV8LWK7_9ACTN</name>
<evidence type="ECO:0000256" key="5">
    <source>
        <dbReference type="ARBA" id="ARBA00023002"/>
    </source>
</evidence>
<dbReference type="InterPro" id="IPR012951">
    <property type="entry name" value="BBE"/>
</dbReference>
<dbReference type="Proteomes" id="UP001595816">
    <property type="component" value="Unassembled WGS sequence"/>
</dbReference>
<proteinExistence type="inferred from homology"/>
<dbReference type="Gene3D" id="3.30.465.10">
    <property type="match status" value="1"/>
</dbReference>
<comment type="similarity">
    <text evidence="2">Belongs to the oxygen-dependent FAD-linked oxidoreductase family.</text>
</comment>
<reference evidence="8" key="1">
    <citation type="journal article" date="2019" name="Int. J. Syst. Evol. Microbiol.">
        <title>The Global Catalogue of Microorganisms (GCM) 10K type strain sequencing project: providing services to taxonomists for standard genome sequencing and annotation.</title>
        <authorList>
            <consortium name="The Broad Institute Genomics Platform"/>
            <consortium name="The Broad Institute Genome Sequencing Center for Infectious Disease"/>
            <person name="Wu L."/>
            <person name="Ma J."/>
        </authorList>
    </citation>
    <scope>NUCLEOTIDE SEQUENCE [LARGE SCALE GENOMIC DNA]</scope>
    <source>
        <strain evidence="8">CGMCC 4.7289</strain>
    </source>
</reference>
<dbReference type="Pfam" id="PF01565">
    <property type="entry name" value="FAD_binding_4"/>
    <property type="match status" value="1"/>
</dbReference>
<evidence type="ECO:0000259" key="6">
    <source>
        <dbReference type="PROSITE" id="PS51387"/>
    </source>
</evidence>
<dbReference type="InterPro" id="IPR006094">
    <property type="entry name" value="Oxid_FAD_bind_N"/>
</dbReference>
<dbReference type="InterPro" id="IPR016166">
    <property type="entry name" value="FAD-bd_PCMH"/>
</dbReference>
<dbReference type="SUPFAM" id="SSF56176">
    <property type="entry name" value="FAD-binding/transporter-associated domain-like"/>
    <property type="match status" value="1"/>
</dbReference>
<comment type="cofactor">
    <cofactor evidence="1">
        <name>FAD</name>
        <dbReference type="ChEBI" id="CHEBI:57692"/>
    </cofactor>
</comment>
<evidence type="ECO:0000256" key="1">
    <source>
        <dbReference type="ARBA" id="ARBA00001974"/>
    </source>
</evidence>
<dbReference type="EMBL" id="JBHSAY010000015">
    <property type="protein sequence ID" value="MFC4134694.1"/>
    <property type="molecule type" value="Genomic_DNA"/>
</dbReference>
<keyword evidence="5" id="KW-0560">Oxidoreductase</keyword>
<sequence length="438" mass="46154">MVRPSDSAYDELRQVVAGDVDKRPAVILRPVDAADVATALAVARESGLPLAVRCGGHSGAGHSAVDDGIVLDVRNLKTLEIDATGKTAWAGSGVTAGEYTAAAGEHGLATGFGDTGSVGLGGLTVGGGIGFLVRKFGMTIDNLLAVEVVTADGRIHQVDAESDPDLFWAIRGGGGNFGVVTKFHYRLHELGDFVGGMLIQPATPEVVAGVLQIASTAPEDLSAIVNVMAAPPAPFIPEEAHGKLIVMTLLGYAGPAAEAEKILGPLRALATPIADTIHPMAYAEMFPPEDASYRPTAVGENMFVDSVDDAAVETILKQLTECDAPMRVAQIRPLGGAMARIPADATAFAHRDAAYMVNLAAFYTSPADRIAKHEWVTSFRDQLETGTPRAYVGFVGDEDNPERVRAAYPGATYDRLAALKRRHDPENLFRRNQNIPPA</sequence>
<keyword evidence="4" id="KW-0274">FAD</keyword>
<evidence type="ECO:0000256" key="2">
    <source>
        <dbReference type="ARBA" id="ARBA00005466"/>
    </source>
</evidence>
<feature type="domain" description="FAD-binding PCMH-type" evidence="6">
    <location>
        <begin position="20"/>
        <end position="190"/>
    </location>
</feature>
<dbReference type="InterPro" id="IPR016169">
    <property type="entry name" value="FAD-bd_PCMH_sub2"/>
</dbReference>
<dbReference type="PANTHER" id="PTHR42973:SF39">
    <property type="entry name" value="FAD-BINDING PCMH-TYPE DOMAIN-CONTAINING PROTEIN"/>
    <property type="match status" value="1"/>
</dbReference>
<comment type="caution">
    <text evidence="7">The sequence shown here is derived from an EMBL/GenBank/DDBJ whole genome shotgun (WGS) entry which is preliminary data.</text>
</comment>
<keyword evidence="3" id="KW-0285">Flavoprotein</keyword>
<dbReference type="RefSeq" id="WP_253761162.1">
    <property type="nucleotide sequence ID" value="NZ_JAMZDZ010000001.1"/>
</dbReference>
<gene>
    <name evidence="7" type="ORF">ACFOZ4_29140</name>
</gene>
<accession>A0ABV8LWK7</accession>
<dbReference type="InterPro" id="IPR050416">
    <property type="entry name" value="FAD-linked_Oxidoreductase"/>
</dbReference>
<dbReference type="PROSITE" id="PS51387">
    <property type="entry name" value="FAD_PCMH"/>
    <property type="match status" value="1"/>
</dbReference>
<keyword evidence="8" id="KW-1185">Reference proteome</keyword>